<sequence length="510" mass="56281">MSLVEAQQLPERRASPALTGINNPFRKSQGSPLFPPTQSFATQPFPPTPPPIANPKNPFADTTEMAATSGSLPSSRLTDEQLLMKELNISDNSNQLENRRPPQKIPNGAKPSGHVDVSNIFADPPARRPTSHRPRRNSDGSIADRKLLSPEDEKRRRDRRHRHRGSKSKDEKDNKDSKDSKERPPPTEIKVKNRRMDVIDKLDVTSIFGTGGRQPKHLDQKLTFLAFHHDGPFDACNPHRNRKGSARAPMAAFPKDSANNALGGSGPLKKNIDLDQYHGRLPDGFADFSAPAGRKNSSNQMEPFVGFPVRSNPKRESVLNTNSKIEPVHGDESLGLGTSTFLEGTPAPRAVIERRESERRESEVEETSGLTRKRSLAQKIRGVSNSRTARAQDVNSPGPRWIERTTSPDALQVQSAGGLGKINERDAFFQDYESAYEKKGNSIKVAEAQRQETDPLRTSGSDKRPSGDEIYRTFTETSNSGAVGGDGKAGGGFLNRVKSLRSKTRPERKE</sequence>
<dbReference type="Pfam" id="PF08316">
    <property type="entry name" value="Pal1"/>
    <property type="match status" value="1"/>
</dbReference>
<feature type="region of interest" description="Disordered" evidence="1">
    <location>
        <begin position="380"/>
        <end position="408"/>
    </location>
</feature>
<evidence type="ECO:0000256" key="1">
    <source>
        <dbReference type="SAM" id="MobiDB-lite"/>
    </source>
</evidence>
<proteinExistence type="predicted"/>
<organism evidence="2 3">
    <name type="scientific">Gomphillus americanus</name>
    <dbReference type="NCBI Taxonomy" id="1940652"/>
    <lineage>
        <taxon>Eukaryota</taxon>
        <taxon>Fungi</taxon>
        <taxon>Dikarya</taxon>
        <taxon>Ascomycota</taxon>
        <taxon>Pezizomycotina</taxon>
        <taxon>Lecanoromycetes</taxon>
        <taxon>OSLEUM clade</taxon>
        <taxon>Ostropomycetidae</taxon>
        <taxon>Ostropales</taxon>
        <taxon>Graphidaceae</taxon>
        <taxon>Gomphilloideae</taxon>
        <taxon>Gomphillus</taxon>
    </lineage>
</organism>
<protein>
    <recommendedName>
        <fullName evidence="4">Pal1-domain-containing protein</fullName>
    </recommendedName>
</protein>
<dbReference type="OrthoDB" id="5352132at2759"/>
<evidence type="ECO:0000313" key="2">
    <source>
        <dbReference type="EMBL" id="CAF9927552.1"/>
    </source>
</evidence>
<feature type="compositionally biased region" description="Polar residues" evidence="1">
    <location>
        <begin position="20"/>
        <end position="31"/>
    </location>
</feature>
<dbReference type="GO" id="GO:0005737">
    <property type="term" value="C:cytoplasm"/>
    <property type="evidence" value="ECO:0007669"/>
    <property type="project" value="TreeGrafter"/>
</dbReference>
<feature type="compositionally biased region" description="Polar residues" evidence="1">
    <location>
        <begin position="383"/>
        <end position="395"/>
    </location>
</feature>
<feature type="compositionally biased region" description="Basic and acidic residues" evidence="1">
    <location>
        <begin position="136"/>
        <end position="155"/>
    </location>
</feature>
<reference evidence="2" key="1">
    <citation type="submission" date="2021-03" db="EMBL/GenBank/DDBJ databases">
        <authorList>
            <person name="Tagirdzhanova G."/>
        </authorList>
    </citation>
    <scope>NUCLEOTIDE SEQUENCE</scope>
</reference>
<feature type="region of interest" description="Disordered" evidence="1">
    <location>
        <begin position="1"/>
        <end position="194"/>
    </location>
</feature>
<feature type="compositionally biased region" description="Pro residues" evidence="1">
    <location>
        <begin position="44"/>
        <end position="53"/>
    </location>
</feature>
<dbReference type="Proteomes" id="UP000664169">
    <property type="component" value="Unassembled WGS sequence"/>
</dbReference>
<feature type="compositionally biased region" description="Gly residues" evidence="1">
    <location>
        <begin position="482"/>
        <end position="493"/>
    </location>
</feature>
<dbReference type="PANTHER" id="PTHR28307">
    <property type="entry name" value="PROTEIN PAL1"/>
    <property type="match status" value="1"/>
</dbReference>
<feature type="compositionally biased region" description="Basic and acidic residues" evidence="1">
    <location>
        <begin position="447"/>
        <end position="471"/>
    </location>
</feature>
<comment type="caution">
    <text evidence="2">The sequence shown here is derived from an EMBL/GenBank/DDBJ whole genome shotgun (WGS) entry which is preliminary data.</text>
</comment>
<feature type="region of interest" description="Disordered" evidence="1">
    <location>
        <begin position="293"/>
        <end position="316"/>
    </location>
</feature>
<gene>
    <name evidence="2" type="ORF">GOMPHAMPRED_004432</name>
</gene>
<keyword evidence="3" id="KW-1185">Reference proteome</keyword>
<name>A0A8H3FM07_9LECA</name>
<dbReference type="AlphaFoldDB" id="A0A8H3FM07"/>
<accession>A0A8H3FM07</accession>
<feature type="region of interest" description="Disordered" evidence="1">
    <location>
        <begin position="447"/>
        <end position="510"/>
    </location>
</feature>
<feature type="compositionally biased region" description="Basic and acidic residues" evidence="1">
    <location>
        <begin position="167"/>
        <end position="194"/>
    </location>
</feature>
<dbReference type="PANTHER" id="PTHR28307:SF2">
    <property type="entry name" value="PROTEIN PAL1"/>
    <property type="match status" value="1"/>
</dbReference>
<dbReference type="EMBL" id="CAJPDQ010000027">
    <property type="protein sequence ID" value="CAF9927552.1"/>
    <property type="molecule type" value="Genomic_DNA"/>
</dbReference>
<evidence type="ECO:0000313" key="3">
    <source>
        <dbReference type="Proteomes" id="UP000664169"/>
    </source>
</evidence>
<evidence type="ECO:0008006" key="4">
    <source>
        <dbReference type="Google" id="ProtNLM"/>
    </source>
</evidence>
<feature type="compositionally biased region" description="Polar residues" evidence="1">
    <location>
        <begin position="65"/>
        <end position="76"/>
    </location>
</feature>
<feature type="compositionally biased region" description="Basic residues" evidence="1">
    <location>
        <begin position="156"/>
        <end position="166"/>
    </location>
</feature>
<dbReference type="InterPro" id="IPR013226">
    <property type="entry name" value="Pal1"/>
</dbReference>